<evidence type="ECO:0000256" key="1">
    <source>
        <dbReference type="SAM" id="MobiDB-lite"/>
    </source>
</evidence>
<feature type="region of interest" description="Disordered" evidence="1">
    <location>
        <begin position="171"/>
        <end position="195"/>
    </location>
</feature>
<dbReference type="AlphaFoldDB" id="A0A7W9A2E8"/>
<accession>A0A7W9A2E8</accession>
<reference evidence="3 4" key="1">
    <citation type="submission" date="2020-08" db="EMBL/GenBank/DDBJ databases">
        <title>Genomic Encyclopedia of Type Strains, Phase IV (KMG-IV): sequencing the most valuable type-strain genomes for metagenomic binning, comparative biology and taxonomic classification.</title>
        <authorList>
            <person name="Goeker M."/>
        </authorList>
    </citation>
    <scope>NUCLEOTIDE SEQUENCE [LARGE SCALE GENOMIC DNA]</scope>
    <source>
        <strain evidence="3 4">DSM 24448</strain>
    </source>
</reference>
<feature type="compositionally biased region" description="Pro residues" evidence="1">
    <location>
        <begin position="129"/>
        <end position="140"/>
    </location>
</feature>
<keyword evidence="2" id="KW-1133">Transmembrane helix</keyword>
<feature type="transmembrane region" description="Helical" evidence="2">
    <location>
        <begin position="28"/>
        <end position="47"/>
    </location>
</feature>
<feature type="compositionally biased region" description="Pro residues" evidence="1">
    <location>
        <begin position="174"/>
        <end position="190"/>
    </location>
</feature>
<organism evidence="3 4">
    <name type="scientific">Brevundimonas halotolerans</name>
    <dbReference type="NCBI Taxonomy" id="69670"/>
    <lineage>
        <taxon>Bacteria</taxon>
        <taxon>Pseudomonadati</taxon>
        <taxon>Pseudomonadota</taxon>
        <taxon>Alphaproteobacteria</taxon>
        <taxon>Caulobacterales</taxon>
        <taxon>Caulobacteraceae</taxon>
        <taxon>Brevundimonas</taxon>
    </lineage>
</organism>
<name>A0A7W9A2E8_9CAUL</name>
<evidence type="ECO:0000256" key="2">
    <source>
        <dbReference type="SAM" id="Phobius"/>
    </source>
</evidence>
<dbReference type="EMBL" id="JACIJB010000002">
    <property type="protein sequence ID" value="MBB5660192.1"/>
    <property type="molecule type" value="Genomic_DNA"/>
</dbReference>
<comment type="caution">
    <text evidence="3">The sequence shown here is derived from an EMBL/GenBank/DDBJ whole genome shotgun (WGS) entry which is preliminary data.</text>
</comment>
<feature type="region of interest" description="Disordered" evidence="1">
    <location>
        <begin position="121"/>
        <end position="149"/>
    </location>
</feature>
<gene>
    <name evidence="3" type="ORF">FHS65_000932</name>
</gene>
<keyword evidence="4" id="KW-1185">Reference proteome</keyword>
<keyword evidence="2" id="KW-0812">Transmembrane</keyword>
<keyword evidence="2" id="KW-0472">Membrane</keyword>
<protein>
    <submittedName>
        <fullName evidence="3">Uncharacterized protein</fullName>
    </submittedName>
</protein>
<evidence type="ECO:0000313" key="4">
    <source>
        <dbReference type="Proteomes" id="UP000548978"/>
    </source>
</evidence>
<dbReference type="RefSeq" id="WP_164461967.1">
    <property type="nucleotide sequence ID" value="NZ_JACIJB010000002.1"/>
</dbReference>
<proteinExistence type="predicted"/>
<evidence type="ECO:0000313" key="3">
    <source>
        <dbReference type="EMBL" id="MBB5660192.1"/>
    </source>
</evidence>
<dbReference type="Proteomes" id="UP000548978">
    <property type="component" value="Unassembled WGS sequence"/>
</dbReference>
<sequence length="234" mass="24407">MAVYPTEFQAPAAYEAVDSPVFLGVDPMLLALLVAFVAMAAFVGWYLGRLYAPDRHAEEAAEAIHKAILKATEAALSASSRDLYAKAEALRDRIRDLLGPVMVLGKGVASPFGALEAALAGKPGAASPTPAPTPAAPAPSTPGSSCDCGAKGDSARCKCGAAAAVSQVTIINGPIPPAPTPPPPPPPSPPSVMTREEQIDALSRAVRVFHDYWSHKDARIEEMRKAREALGRHP</sequence>